<dbReference type="PANTHER" id="PTHR22916">
    <property type="entry name" value="GLYCOSYLTRANSFERASE"/>
    <property type="match status" value="1"/>
</dbReference>
<keyword evidence="3" id="KW-1185">Reference proteome</keyword>
<accession>A0A5M8Q8D3</accession>
<dbReference type="EMBL" id="VBSN01000073">
    <property type="protein sequence ID" value="KAA6431463.1"/>
    <property type="molecule type" value="Genomic_DNA"/>
</dbReference>
<dbReference type="RefSeq" id="WP_139014595.1">
    <property type="nucleotide sequence ID" value="NZ_VBSN01000073.1"/>
</dbReference>
<evidence type="ECO:0000313" key="3">
    <source>
        <dbReference type="Proteomes" id="UP000323994"/>
    </source>
</evidence>
<dbReference type="PANTHER" id="PTHR22916:SF3">
    <property type="entry name" value="UDP-GLCNAC:BETAGAL BETA-1,3-N-ACETYLGLUCOSAMINYLTRANSFERASE-LIKE PROTEIN 1"/>
    <property type="match status" value="1"/>
</dbReference>
<feature type="domain" description="Glycosyltransferase 2-like" evidence="1">
    <location>
        <begin position="4"/>
        <end position="141"/>
    </location>
</feature>
<dbReference type="Proteomes" id="UP000323994">
    <property type="component" value="Unassembled WGS sequence"/>
</dbReference>
<dbReference type="AlphaFoldDB" id="A0A5M8Q8D3"/>
<dbReference type="Pfam" id="PF00535">
    <property type="entry name" value="Glycos_transf_2"/>
    <property type="match status" value="1"/>
</dbReference>
<comment type="caution">
    <text evidence="2">The sequence shown here is derived from an EMBL/GenBank/DDBJ whole genome shotgun (WGS) entry which is preliminary data.</text>
</comment>
<organism evidence="2 3">
    <name type="scientific">Dyadobacter flavalbus</name>
    <dbReference type="NCBI Taxonomy" id="2579942"/>
    <lineage>
        <taxon>Bacteria</taxon>
        <taxon>Pseudomonadati</taxon>
        <taxon>Bacteroidota</taxon>
        <taxon>Cytophagia</taxon>
        <taxon>Cytophagales</taxon>
        <taxon>Spirosomataceae</taxon>
        <taxon>Dyadobacter</taxon>
    </lineage>
</organism>
<protein>
    <submittedName>
        <fullName evidence="2">Glycosyltransferase</fullName>
    </submittedName>
</protein>
<gene>
    <name evidence="2" type="ORF">FEM33_24425</name>
</gene>
<dbReference type="OrthoDB" id="9788101at2"/>
<proteinExistence type="predicted"/>
<sequence length="247" mass="27856">MKVSIITVVYNGAQTIRQCIESVLAQDFPSVEYIIMDGSSTDGTQEIVRSYGRAVARFVSEPDNGIYDAMNKGIQIASGDVIGILNADDFYAYSSVIKDVVNQMAAGNFQACYGDLQYVDASDESIVKRQWNSGKYSSGAFLNGWMPPHPTFFVRREVYGKFGKFRLDLGSAADYELMLRLVHKHKISITYVPKVLVKMRIGGVSNSTLKNRLAANRNDLKAWKINNLRPRFYTLWLKPLRKLVQFI</sequence>
<evidence type="ECO:0000259" key="1">
    <source>
        <dbReference type="Pfam" id="PF00535"/>
    </source>
</evidence>
<dbReference type="CDD" id="cd06433">
    <property type="entry name" value="GT_2_WfgS_like"/>
    <property type="match status" value="1"/>
</dbReference>
<name>A0A5M8Q8D3_9BACT</name>
<keyword evidence="2" id="KW-0808">Transferase</keyword>
<dbReference type="Gene3D" id="3.90.550.10">
    <property type="entry name" value="Spore Coat Polysaccharide Biosynthesis Protein SpsA, Chain A"/>
    <property type="match status" value="1"/>
</dbReference>
<dbReference type="SUPFAM" id="SSF53448">
    <property type="entry name" value="Nucleotide-diphospho-sugar transferases"/>
    <property type="match status" value="1"/>
</dbReference>
<dbReference type="InterPro" id="IPR029044">
    <property type="entry name" value="Nucleotide-diphossugar_trans"/>
</dbReference>
<dbReference type="InterPro" id="IPR001173">
    <property type="entry name" value="Glyco_trans_2-like"/>
</dbReference>
<reference evidence="2 3" key="1">
    <citation type="submission" date="2019-05" db="EMBL/GenBank/DDBJ databases">
        <authorList>
            <person name="Qu J.-H."/>
        </authorList>
    </citation>
    <scope>NUCLEOTIDE SEQUENCE [LARGE SCALE GENOMIC DNA]</scope>
    <source>
        <strain evidence="2 3">NS28</strain>
    </source>
</reference>
<evidence type="ECO:0000313" key="2">
    <source>
        <dbReference type="EMBL" id="KAA6431463.1"/>
    </source>
</evidence>
<dbReference type="GO" id="GO:0016758">
    <property type="term" value="F:hexosyltransferase activity"/>
    <property type="evidence" value="ECO:0007669"/>
    <property type="project" value="UniProtKB-ARBA"/>
</dbReference>